<protein>
    <submittedName>
        <fullName evidence="2">Uncharacterized protein</fullName>
    </submittedName>
</protein>
<feature type="compositionally biased region" description="Basic and acidic residues" evidence="1">
    <location>
        <begin position="18"/>
        <end position="28"/>
    </location>
</feature>
<evidence type="ECO:0000313" key="3">
    <source>
        <dbReference type="Proteomes" id="UP000827092"/>
    </source>
</evidence>
<keyword evidence="3" id="KW-1185">Reference proteome</keyword>
<dbReference type="Proteomes" id="UP000827092">
    <property type="component" value="Unassembled WGS sequence"/>
</dbReference>
<feature type="region of interest" description="Disordered" evidence="1">
    <location>
        <begin position="1"/>
        <end position="35"/>
    </location>
</feature>
<evidence type="ECO:0000313" key="2">
    <source>
        <dbReference type="EMBL" id="KAG8171191.1"/>
    </source>
</evidence>
<gene>
    <name evidence="2" type="ORF">JTE90_019970</name>
</gene>
<reference evidence="2 3" key="1">
    <citation type="journal article" date="2022" name="Nat. Ecol. Evol.">
        <title>A masculinizing supergene underlies an exaggerated male reproductive morph in a spider.</title>
        <authorList>
            <person name="Hendrickx F."/>
            <person name="De Corte Z."/>
            <person name="Sonet G."/>
            <person name="Van Belleghem S.M."/>
            <person name="Kostlbacher S."/>
            <person name="Vangestel C."/>
        </authorList>
    </citation>
    <scope>NUCLEOTIDE SEQUENCE [LARGE SCALE GENOMIC DNA]</scope>
    <source>
        <strain evidence="2">W744_W776</strain>
    </source>
</reference>
<dbReference type="PANTHER" id="PTHR33244:SF3">
    <property type="entry name" value="PEPTIDASE A2 DOMAIN-CONTAINING PROTEIN"/>
    <property type="match status" value="1"/>
</dbReference>
<evidence type="ECO:0000256" key="1">
    <source>
        <dbReference type="SAM" id="MobiDB-lite"/>
    </source>
</evidence>
<name>A0AAV6THG9_9ARAC</name>
<dbReference type="EMBL" id="JAFNEN010004311">
    <property type="protein sequence ID" value="KAG8171191.1"/>
    <property type="molecule type" value="Genomic_DNA"/>
</dbReference>
<proteinExistence type="predicted"/>
<sequence length="228" mass="26043">MQVNSNSSPVTAVPSRVLEVRKGKENPKPNHKVKTTDAPFPCKRCGKEHRKMNCPAFGKLCAKCKGLNLSPAQLMFGRRLKTKIPIHTKLLNPDIFNNVSERVLKRQDKQKQYYDKNASPLKPLSPGDNILALNFHNKKWETAKIISKCGSRSYMIENHLGNTVRRNRIHLRPTNVPYQPTSDMNFDIPEVPNADCPMTTIHPHKSKPKTRSGRIIKTPRYLNNYVCH</sequence>
<comment type="caution">
    <text evidence="2">The sequence shown here is derived from an EMBL/GenBank/DDBJ whole genome shotgun (WGS) entry which is preliminary data.</text>
</comment>
<dbReference type="AlphaFoldDB" id="A0AAV6THG9"/>
<accession>A0AAV6THG9</accession>
<feature type="compositionally biased region" description="Polar residues" evidence="1">
    <location>
        <begin position="1"/>
        <end position="10"/>
    </location>
</feature>
<dbReference type="PANTHER" id="PTHR33244">
    <property type="entry name" value="INTEGRASE CATALYTIC DOMAIN-CONTAINING PROTEIN-RELATED"/>
    <property type="match status" value="1"/>
</dbReference>
<organism evidence="2 3">
    <name type="scientific">Oedothorax gibbosus</name>
    <dbReference type="NCBI Taxonomy" id="931172"/>
    <lineage>
        <taxon>Eukaryota</taxon>
        <taxon>Metazoa</taxon>
        <taxon>Ecdysozoa</taxon>
        <taxon>Arthropoda</taxon>
        <taxon>Chelicerata</taxon>
        <taxon>Arachnida</taxon>
        <taxon>Araneae</taxon>
        <taxon>Araneomorphae</taxon>
        <taxon>Entelegynae</taxon>
        <taxon>Araneoidea</taxon>
        <taxon>Linyphiidae</taxon>
        <taxon>Erigoninae</taxon>
        <taxon>Oedothorax</taxon>
    </lineage>
</organism>